<dbReference type="Proteomes" id="UP000269412">
    <property type="component" value="Unassembled WGS sequence"/>
</dbReference>
<dbReference type="EMBL" id="RBIQ01000014">
    <property type="protein sequence ID" value="RKR06463.1"/>
    <property type="molecule type" value="Genomic_DNA"/>
</dbReference>
<comment type="caution">
    <text evidence="3">The sequence shown here is derived from an EMBL/GenBank/DDBJ whole genome shotgun (WGS) entry which is preliminary data.</text>
</comment>
<keyword evidence="4" id="KW-1185">Reference proteome</keyword>
<accession>A0A495DS01</accession>
<feature type="signal peptide" evidence="1">
    <location>
        <begin position="1"/>
        <end position="21"/>
    </location>
</feature>
<evidence type="ECO:0000313" key="4">
    <source>
        <dbReference type="Proteomes" id="UP000269412"/>
    </source>
</evidence>
<feature type="chain" id="PRO_5019743316" evidence="1">
    <location>
        <begin position="22"/>
        <end position="198"/>
    </location>
</feature>
<dbReference type="OrthoDB" id="947434at2"/>
<dbReference type="InterPro" id="IPR025665">
    <property type="entry name" value="Beta-barrel_OMP_2"/>
</dbReference>
<organism evidence="3 4">
    <name type="scientific">Maribacter vaceletii</name>
    <dbReference type="NCBI Taxonomy" id="1206816"/>
    <lineage>
        <taxon>Bacteria</taxon>
        <taxon>Pseudomonadati</taxon>
        <taxon>Bacteroidota</taxon>
        <taxon>Flavobacteriia</taxon>
        <taxon>Flavobacteriales</taxon>
        <taxon>Flavobacteriaceae</taxon>
        <taxon>Maribacter</taxon>
    </lineage>
</organism>
<feature type="domain" description="Outer membrane protein beta-barrel" evidence="2">
    <location>
        <begin position="30"/>
        <end position="180"/>
    </location>
</feature>
<proteinExistence type="predicted"/>
<dbReference type="Gene3D" id="2.40.160.20">
    <property type="match status" value="1"/>
</dbReference>
<keyword evidence="1" id="KW-0732">Signal</keyword>
<gene>
    <name evidence="3" type="ORF">CLV91_3318</name>
</gene>
<dbReference type="SUPFAM" id="SSF56925">
    <property type="entry name" value="OMPA-like"/>
    <property type="match status" value="1"/>
</dbReference>
<protein>
    <submittedName>
        <fullName evidence="3">Outer membrane protein with beta-barrel domain</fullName>
    </submittedName>
</protein>
<evidence type="ECO:0000259" key="2">
    <source>
        <dbReference type="Pfam" id="PF13568"/>
    </source>
</evidence>
<sequence>MKKSIYVVIAFLSLGLMQMNAQVIQGTTSSSSSDIRFGAKAGLNMATLGGSTRLGTSYSYSMKPGFHLGGVLEIPFNDIITIQPEALVSLQGSGGYAINENVNLWYLTVPVMGKYNVWDDLYIEAGPYLGVMFGDNIEEQNISGLETNTLDLGIGLGAGYQLDDNFYFQLRFNAGFINAIEDENSKNRVIQVSAVYFL</sequence>
<name>A0A495DS01_9FLAO</name>
<dbReference type="AlphaFoldDB" id="A0A495DS01"/>
<reference evidence="3 4" key="1">
    <citation type="submission" date="2018-10" db="EMBL/GenBank/DDBJ databases">
        <title>Genomic Encyclopedia of Archaeal and Bacterial Type Strains, Phase II (KMG-II): from individual species to whole genera.</title>
        <authorList>
            <person name="Goeker M."/>
        </authorList>
    </citation>
    <scope>NUCLEOTIDE SEQUENCE [LARGE SCALE GENOMIC DNA]</scope>
    <source>
        <strain evidence="3 4">DSM 25230</strain>
    </source>
</reference>
<evidence type="ECO:0000313" key="3">
    <source>
        <dbReference type="EMBL" id="RKR06463.1"/>
    </source>
</evidence>
<dbReference type="RefSeq" id="WP_121069301.1">
    <property type="nucleotide sequence ID" value="NZ_RBIQ01000014.1"/>
</dbReference>
<evidence type="ECO:0000256" key="1">
    <source>
        <dbReference type="SAM" id="SignalP"/>
    </source>
</evidence>
<dbReference type="InterPro" id="IPR011250">
    <property type="entry name" value="OMP/PagP_B-barrel"/>
</dbReference>
<dbReference type="Pfam" id="PF13568">
    <property type="entry name" value="OMP_b-brl_2"/>
    <property type="match status" value="1"/>
</dbReference>